<organism evidence="15 16">
    <name type="scientific">Cytospora schulzeri</name>
    <dbReference type="NCBI Taxonomy" id="448051"/>
    <lineage>
        <taxon>Eukaryota</taxon>
        <taxon>Fungi</taxon>
        <taxon>Dikarya</taxon>
        <taxon>Ascomycota</taxon>
        <taxon>Pezizomycotina</taxon>
        <taxon>Sordariomycetes</taxon>
        <taxon>Sordariomycetidae</taxon>
        <taxon>Diaporthales</taxon>
        <taxon>Cytosporaceae</taxon>
        <taxon>Cytospora</taxon>
    </lineage>
</organism>
<keyword evidence="10" id="KW-0843">Virulence</keyword>
<dbReference type="GO" id="GO:0004185">
    <property type="term" value="F:serine-type carboxypeptidase activity"/>
    <property type="evidence" value="ECO:0007669"/>
    <property type="project" value="UniProtKB-UniRule"/>
</dbReference>
<protein>
    <recommendedName>
        <fullName evidence="14">Carboxypeptidase</fullName>
        <ecNumber evidence="14">3.4.16.-</ecNumber>
    </recommendedName>
</protein>
<reference evidence="15 16" key="1">
    <citation type="submission" date="2015-09" db="EMBL/GenBank/DDBJ databases">
        <title>Host preference determinants of Valsa canker pathogens revealed by comparative genomics.</title>
        <authorList>
            <person name="Yin Z."/>
            <person name="Huang L."/>
        </authorList>
    </citation>
    <scope>NUCLEOTIDE SEQUENCE [LARGE SCALE GENOMIC DNA]</scope>
    <source>
        <strain evidence="15 16">03-1</strain>
    </source>
</reference>
<evidence type="ECO:0000313" key="16">
    <source>
        <dbReference type="Proteomes" id="UP000283895"/>
    </source>
</evidence>
<comment type="catalytic activity">
    <reaction evidence="1">
        <text>Preferential release of a C-terminal arginine or lysine residue.</text>
        <dbReference type="EC" id="3.4.16.6"/>
    </reaction>
</comment>
<evidence type="ECO:0000256" key="9">
    <source>
        <dbReference type="ARBA" id="ARBA00022801"/>
    </source>
</evidence>
<dbReference type="PANTHER" id="PTHR11802:SF189">
    <property type="entry name" value="CARBOXYPEPTIDASE"/>
    <property type="match status" value="1"/>
</dbReference>
<dbReference type="AlphaFoldDB" id="A0A423WZY7"/>
<evidence type="ECO:0000256" key="7">
    <source>
        <dbReference type="ARBA" id="ARBA00022670"/>
    </source>
</evidence>
<gene>
    <name evidence="15" type="ORF">VMCG_02997</name>
</gene>
<name>A0A423WZY7_9PEZI</name>
<keyword evidence="7 14" id="KW-0645">Protease</keyword>
<dbReference type="SUPFAM" id="SSF53474">
    <property type="entry name" value="alpha/beta-Hydrolases"/>
    <property type="match status" value="1"/>
</dbReference>
<evidence type="ECO:0000256" key="4">
    <source>
        <dbReference type="ARBA" id="ARBA00022475"/>
    </source>
</evidence>
<comment type="function">
    <text evidence="13">Extracellular serine carboxypeptidase that contributes to pathogenicity.</text>
</comment>
<dbReference type="InterPro" id="IPR029058">
    <property type="entry name" value="AB_hydrolase_fold"/>
</dbReference>
<keyword evidence="5" id="KW-0336">GPI-anchor</keyword>
<evidence type="ECO:0000256" key="3">
    <source>
        <dbReference type="ARBA" id="ARBA00009431"/>
    </source>
</evidence>
<dbReference type="PROSITE" id="PS00560">
    <property type="entry name" value="CARBOXYPEPT_SER_HIS"/>
    <property type="match status" value="1"/>
</dbReference>
<evidence type="ECO:0000256" key="2">
    <source>
        <dbReference type="ARBA" id="ARBA00004609"/>
    </source>
</evidence>
<dbReference type="PROSITE" id="PS00131">
    <property type="entry name" value="CARBOXYPEPT_SER_SER"/>
    <property type="match status" value="1"/>
</dbReference>
<evidence type="ECO:0000256" key="11">
    <source>
        <dbReference type="ARBA" id="ARBA00023180"/>
    </source>
</evidence>
<evidence type="ECO:0000256" key="14">
    <source>
        <dbReference type="RuleBase" id="RU361156"/>
    </source>
</evidence>
<evidence type="ECO:0000256" key="8">
    <source>
        <dbReference type="ARBA" id="ARBA00022729"/>
    </source>
</evidence>
<dbReference type="GO" id="GO:0098552">
    <property type="term" value="C:side of membrane"/>
    <property type="evidence" value="ECO:0007669"/>
    <property type="project" value="UniProtKB-KW"/>
</dbReference>
<keyword evidence="5" id="KW-0472">Membrane</keyword>
<keyword evidence="11" id="KW-0325">Glycoprotein</keyword>
<evidence type="ECO:0000256" key="12">
    <source>
        <dbReference type="ARBA" id="ARBA00023288"/>
    </source>
</evidence>
<dbReference type="EC" id="3.4.16.-" evidence="14"/>
<keyword evidence="9 14" id="KW-0378">Hydrolase</keyword>
<evidence type="ECO:0000256" key="5">
    <source>
        <dbReference type="ARBA" id="ARBA00022622"/>
    </source>
</evidence>
<keyword evidence="4" id="KW-1003">Cell membrane</keyword>
<dbReference type="InterPro" id="IPR001563">
    <property type="entry name" value="Peptidase_S10"/>
</dbReference>
<comment type="subcellular location">
    <subcellularLocation>
        <location evidence="2">Cell membrane</location>
        <topology evidence="2">Lipid-anchor</topology>
        <topology evidence="2">GPI-anchor</topology>
    </subcellularLocation>
</comment>
<keyword evidence="16" id="KW-1185">Reference proteome</keyword>
<dbReference type="Proteomes" id="UP000283895">
    <property type="component" value="Unassembled WGS sequence"/>
</dbReference>
<dbReference type="PANTHER" id="PTHR11802">
    <property type="entry name" value="SERINE PROTEASE FAMILY S10 SERINE CARBOXYPEPTIDASE"/>
    <property type="match status" value="1"/>
</dbReference>
<feature type="signal peptide" evidence="14">
    <location>
        <begin position="1"/>
        <end position="18"/>
    </location>
</feature>
<accession>A0A423WZY7</accession>
<sequence>MLSTSLLGVATIAHLAHAQFPPPREGITWVRSKHHEGITISYKNPEICETTPGVKSYSGYVHLPPNSINETGETQNYPINTFFWFIESRKDPHHAPLSIWLNGGPGGSSLMGMLAENGPCIINDDSNSTRLNPWSWNNEVNMLFIDQPVQVGFSYDTMNNGTYDLLALNPMDESSDSGPPIRLDDFTDGVPETNSTFLVGTFSSQNMTHLPNSTDHAAVALWHFAQTWFEEFPEYKPHDEKISLWAESYGGHYGPRFMDFFRKQNDKIDRGEISGPGTHYLHLDTLGLVNACINVHVQDPSYSFFAWNNTYGLSAINETMKHKQLYELYRPDGILEHIGECQRLSKALETPSEDTGDLNTSYVEAYCRNTSSLTFAHLIRPYLASGEFGWFDITHPFVDPFPPNYHIGWLGQQWVQRALGVPVNFTWLSLPVADAFEAHGDMARGGYLEGLAALLDSGVKVHLVYGDRDYACNWVGGEAASLAIPHRYRDEFAAAGYTPLTVSPPDSPPLVPYGLTRQHGNLSFTRVYQAGHMVPSYQPEASLRIFERALFNRDIATGTVDLTGTGGWSGVGGEEEGEGVEVFRTEGTGDAWWRRSEVMPVPEARCYSLMISTCSREELEALRNGTAIVKDYIVVGIEGAEGGSSYGKYESVYEKDNGDQVVLGDAEEL</sequence>
<dbReference type="GO" id="GO:0006508">
    <property type="term" value="P:proteolysis"/>
    <property type="evidence" value="ECO:0007669"/>
    <property type="project" value="UniProtKB-KW"/>
</dbReference>
<dbReference type="InterPro" id="IPR033124">
    <property type="entry name" value="Ser_caboxypep_his_AS"/>
</dbReference>
<dbReference type="OrthoDB" id="443318at2759"/>
<comment type="caution">
    <text evidence="15">The sequence shown here is derived from an EMBL/GenBank/DDBJ whole genome shotgun (WGS) entry which is preliminary data.</text>
</comment>
<dbReference type="STRING" id="356882.A0A423WZY7"/>
<dbReference type="GO" id="GO:0000324">
    <property type="term" value="C:fungal-type vacuole"/>
    <property type="evidence" value="ECO:0007669"/>
    <property type="project" value="TreeGrafter"/>
</dbReference>
<keyword evidence="6 14" id="KW-0121">Carboxypeptidase</keyword>
<evidence type="ECO:0000256" key="6">
    <source>
        <dbReference type="ARBA" id="ARBA00022645"/>
    </source>
</evidence>
<dbReference type="EMBL" id="LKEA01000005">
    <property type="protein sequence ID" value="ROW08992.1"/>
    <property type="molecule type" value="Genomic_DNA"/>
</dbReference>
<evidence type="ECO:0000313" key="15">
    <source>
        <dbReference type="EMBL" id="ROW08992.1"/>
    </source>
</evidence>
<dbReference type="GO" id="GO:0005886">
    <property type="term" value="C:plasma membrane"/>
    <property type="evidence" value="ECO:0007669"/>
    <property type="project" value="UniProtKB-SubCell"/>
</dbReference>
<dbReference type="Pfam" id="PF00450">
    <property type="entry name" value="Peptidase_S10"/>
    <property type="match status" value="1"/>
</dbReference>
<dbReference type="InterPro" id="IPR018202">
    <property type="entry name" value="Ser_caboxypep_ser_AS"/>
</dbReference>
<keyword evidence="12" id="KW-0449">Lipoprotein</keyword>
<keyword evidence="8 14" id="KW-0732">Signal</keyword>
<comment type="similarity">
    <text evidence="3 14">Belongs to the peptidase S10 family.</text>
</comment>
<evidence type="ECO:0000256" key="10">
    <source>
        <dbReference type="ARBA" id="ARBA00023026"/>
    </source>
</evidence>
<feature type="chain" id="PRO_5018810055" description="Carboxypeptidase" evidence="14">
    <location>
        <begin position="19"/>
        <end position="669"/>
    </location>
</feature>
<proteinExistence type="inferred from homology"/>
<dbReference type="Gene3D" id="3.40.50.1820">
    <property type="entry name" value="alpha/beta hydrolase"/>
    <property type="match status" value="1"/>
</dbReference>
<evidence type="ECO:0000256" key="13">
    <source>
        <dbReference type="ARBA" id="ARBA00037356"/>
    </source>
</evidence>
<evidence type="ECO:0000256" key="1">
    <source>
        <dbReference type="ARBA" id="ARBA00001003"/>
    </source>
</evidence>
<dbReference type="PRINTS" id="PR00724">
    <property type="entry name" value="CRBOXYPTASEC"/>
</dbReference>